<keyword evidence="3" id="KW-1185">Reference proteome</keyword>
<evidence type="ECO:0000313" key="3">
    <source>
        <dbReference type="Proteomes" id="UP000594263"/>
    </source>
</evidence>
<name>A0A7N0RAP7_KALFE</name>
<dbReference type="Proteomes" id="UP000594263">
    <property type="component" value="Unplaced"/>
</dbReference>
<dbReference type="Gramene" id="Kaladp0006s0063.1.v1.1">
    <property type="protein sequence ID" value="Kaladp0006s0063.1.v1.1.CDS.1"/>
    <property type="gene ID" value="Kaladp0006s0063.v1.1"/>
</dbReference>
<feature type="compositionally biased region" description="Polar residues" evidence="1">
    <location>
        <begin position="34"/>
        <end position="46"/>
    </location>
</feature>
<accession>A0A7N0RAP7</accession>
<feature type="region of interest" description="Disordered" evidence="1">
    <location>
        <begin position="31"/>
        <end position="75"/>
    </location>
</feature>
<evidence type="ECO:0000256" key="1">
    <source>
        <dbReference type="SAM" id="MobiDB-lite"/>
    </source>
</evidence>
<organism evidence="2 3">
    <name type="scientific">Kalanchoe fedtschenkoi</name>
    <name type="common">Lavender scallops</name>
    <name type="synonym">South American air plant</name>
    <dbReference type="NCBI Taxonomy" id="63787"/>
    <lineage>
        <taxon>Eukaryota</taxon>
        <taxon>Viridiplantae</taxon>
        <taxon>Streptophyta</taxon>
        <taxon>Embryophyta</taxon>
        <taxon>Tracheophyta</taxon>
        <taxon>Spermatophyta</taxon>
        <taxon>Magnoliopsida</taxon>
        <taxon>eudicotyledons</taxon>
        <taxon>Gunneridae</taxon>
        <taxon>Pentapetalae</taxon>
        <taxon>Saxifragales</taxon>
        <taxon>Crassulaceae</taxon>
        <taxon>Kalanchoe</taxon>
    </lineage>
</organism>
<dbReference type="EnsemblPlants" id="Kaladp0006s0063.1.v1.1">
    <property type="protein sequence ID" value="Kaladp0006s0063.1.v1.1.CDS.1"/>
    <property type="gene ID" value="Kaladp0006s0063.v1.1"/>
</dbReference>
<dbReference type="AlphaFoldDB" id="A0A7N0RAP7"/>
<evidence type="ECO:0000313" key="2">
    <source>
        <dbReference type="EnsemblPlants" id="Kaladp0006s0063.1.v1.1.CDS.1"/>
    </source>
</evidence>
<reference evidence="2" key="1">
    <citation type="submission" date="2021-01" db="UniProtKB">
        <authorList>
            <consortium name="EnsemblPlants"/>
        </authorList>
    </citation>
    <scope>IDENTIFICATION</scope>
</reference>
<proteinExistence type="predicted"/>
<sequence>MPNVLGLAFGIAQMVLYMAYRNSKGVVKGDKLPEQTSEMMTKSSGTGYHPNDIEAANTPQPKTPIEPLKSSNQQDDLVINPRIQVDVANSNQQGRLVQCAA</sequence>
<protein>
    <submittedName>
        <fullName evidence="2">Uncharacterized protein</fullName>
    </submittedName>
</protein>